<dbReference type="PANTHER" id="PTHR24023:SF1095">
    <property type="entry name" value="EGF-LIKE DOMAIN-CONTAINING PROTEIN"/>
    <property type="match status" value="1"/>
</dbReference>
<dbReference type="GO" id="GO:0030020">
    <property type="term" value="F:extracellular matrix structural constituent conferring tensile strength"/>
    <property type="evidence" value="ECO:0007669"/>
    <property type="project" value="TreeGrafter"/>
</dbReference>
<evidence type="ECO:0000313" key="1">
    <source>
        <dbReference type="EMBL" id="CAB4726158.1"/>
    </source>
</evidence>
<gene>
    <name evidence="1" type="ORF">UFOPK2602_02073</name>
    <name evidence="2" type="ORF">UFOPK2806_00655</name>
</gene>
<proteinExistence type="predicted"/>
<sequence length="752" mass="71888">MARPESKMSRWHGLLRRRRWAAALVALLAVPVVGLVGVGPAVGLDGSRDVTFTTNTGTGFNNFVYSVAIQSNGKIVVGGDFTQFSGSAVSYLIRLNADGTKDTSFTATVNGYVNSIVVQLDNKIVIGGGFTQLNGSAVKYIARLNSDGTPDTAFTASVGSGFNFDVNALALQSDGKILAGGAFTQFQGGGPAYVARLNADGTKDSTFAGNVGSGLNLDVYSIALQSTGKIVIGGAFTQLGSASAKYLVRLNTDGTNDAAFTSALGTGLDSTVYALDAQSNDKVVVGGVFTTLAGTGAGYAARLNSDGSPDTAFLSTIGAGFNSDVYSVVVQPDDEILLGGTFVQLGGTLAGHVARLNTDGSTDTVFASNVGQAFNGDVYAMAVQLDAKVVAVGSFTQYNGVTTNRIVRFDASAGQVNPGTGGATGATGAVGATGARGATGAGTTGATGVRGATGAQGLQGVQGLQGATGPVGATGLKGATGDRGATGLVGASGLLGPTGPAGATGATGAKGDLGATGPAGATGAAGAGVTGATGLVGASGLLGPTGPAGATGATGVRGATGLAGPAGATGAGVTGVRGATGLAGPAGATGAGVTGATGVRGATGLAGPAGATGVRGATGPIGPSGLLGPIGAIGATGPTGAVLVTAGVAGLNNNTLYAAPGVLTSTATTPTNVPVSGGAVGTLFARSSIAITGTVTVFKNGAATTVTCSMSAATACSFVGTPVTFAAGDTLAFRFTSTTASAASVVLSARIS</sequence>
<dbReference type="GO" id="GO:0005615">
    <property type="term" value="C:extracellular space"/>
    <property type="evidence" value="ECO:0007669"/>
    <property type="project" value="TreeGrafter"/>
</dbReference>
<dbReference type="GO" id="GO:0031012">
    <property type="term" value="C:extracellular matrix"/>
    <property type="evidence" value="ECO:0007669"/>
    <property type="project" value="TreeGrafter"/>
</dbReference>
<dbReference type="Gene3D" id="2.80.10.50">
    <property type="match status" value="3"/>
</dbReference>
<dbReference type="NCBIfam" id="TIGR02608">
    <property type="entry name" value="delta_60_rpt"/>
    <property type="match status" value="6"/>
</dbReference>
<dbReference type="PANTHER" id="PTHR24023">
    <property type="entry name" value="COLLAGEN ALPHA"/>
    <property type="match status" value="1"/>
</dbReference>
<dbReference type="SUPFAM" id="SSF101898">
    <property type="entry name" value="NHL repeat"/>
    <property type="match status" value="1"/>
</dbReference>
<organism evidence="2">
    <name type="scientific">freshwater metagenome</name>
    <dbReference type="NCBI Taxonomy" id="449393"/>
    <lineage>
        <taxon>unclassified sequences</taxon>
        <taxon>metagenomes</taxon>
        <taxon>ecological metagenomes</taxon>
    </lineage>
</organism>
<dbReference type="EMBL" id="CAEZXX010000189">
    <property type="protein sequence ID" value="CAB4726158.1"/>
    <property type="molecule type" value="Genomic_DNA"/>
</dbReference>
<dbReference type="EMBL" id="CAEZYY010000006">
    <property type="protein sequence ID" value="CAB4745157.1"/>
    <property type="molecule type" value="Genomic_DNA"/>
</dbReference>
<reference evidence="2" key="1">
    <citation type="submission" date="2020-05" db="EMBL/GenBank/DDBJ databases">
        <authorList>
            <person name="Chiriac C."/>
            <person name="Salcher M."/>
            <person name="Ghai R."/>
            <person name="Kavagutti S V."/>
        </authorList>
    </citation>
    <scope>NUCLEOTIDE SEQUENCE</scope>
</reference>
<name>A0A6J6TEM0_9ZZZZ</name>
<protein>
    <submittedName>
        <fullName evidence="2">Unannotated protein</fullName>
    </submittedName>
</protein>
<dbReference type="GO" id="GO:0030198">
    <property type="term" value="P:extracellular matrix organization"/>
    <property type="evidence" value="ECO:0007669"/>
    <property type="project" value="TreeGrafter"/>
</dbReference>
<dbReference type="Pfam" id="PF17164">
    <property type="entry name" value="DUF5122"/>
    <property type="match status" value="7"/>
</dbReference>
<dbReference type="AlphaFoldDB" id="A0A6J6TEM0"/>
<evidence type="ECO:0000313" key="2">
    <source>
        <dbReference type="EMBL" id="CAB4745157.1"/>
    </source>
</evidence>
<dbReference type="InterPro" id="IPR050149">
    <property type="entry name" value="Collagen_superfamily"/>
</dbReference>
<dbReference type="InterPro" id="IPR013431">
    <property type="entry name" value="Delta_60_rpt"/>
</dbReference>
<accession>A0A6J6TEM0</accession>